<organism evidence="2">
    <name type="scientific">uncultured Acetobacteraceae bacterium</name>
    <dbReference type="NCBI Taxonomy" id="169975"/>
    <lineage>
        <taxon>Bacteria</taxon>
        <taxon>Pseudomonadati</taxon>
        <taxon>Pseudomonadota</taxon>
        <taxon>Alphaproteobacteria</taxon>
        <taxon>Acetobacterales</taxon>
        <taxon>Acetobacteraceae</taxon>
        <taxon>environmental samples</taxon>
    </lineage>
</organism>
<gene>
    <name evidence="2" type="ORF">AVDCRST_MAG08-167</name>
</gene>
<dbReference type="EMBL" id="CADCTG010000020">
    <property type="protein sequence ID" value="CAA9212133.1"/>
    <property type="molecule type" value="Genomic_DNA"/>
</dbReference>
<sequence>MAPNHADHTGAGSGAAVRMTCADFGSVLGRPVEVVLADSQLRADTAPAALPPGSESPSRSWKRTNLRPHVHAVPGSFPPIPVAPSRARHRHDPPCVCPEGRPAEMGGRRL</sequence>
<accession>A0A6J4H1Z5</accession>
<evidence type="ECO:0000256" key="1">
    <source>
        <dbReference type="SAM" id="MobiDB-lite"/>
    </source>
</evidence>
<evidence type="ECO:0000313" key="2">
    <source>
        <dbReference type="EMBL" id="CAA9212133.1"/>
    </source>
</evidence>
<dbReference type="AlphaFoldDB" id="A0A6J4H1Z5"/>
<feature type="compositionally biased region" description="Basic residues" evidence="1">
    <location>
        <begin position="60"/>
        <end position="70"/>
    </location>
</feature>
<feature type="region of interest" description="Disordered" evidence="1">
    <location>
        <begin position="43"/>
        <end position="110"/>
    </location>
</feature>
<protein>
    <submittedName>
        <fullName evidence="2">Uncharacterized protein</fullName>
    </submittedName>
</protein>
<proteinExistence type="predicted"/>
<reference evidence="2" key="1">
    <citation type="submission" date="2020-02" db="EMBL/GenBank/DDBJ databases">
        <authorList>
            <person name="Meier V. D."/>
        </authorList>
    </citation>
    <scope>NUCLEOTIDE SEQUENCE</scope>
    <source>
        <strain evidence="2">AVDCRST_MAG08</strain>
    </source>
</reference>
<dbReference type="Gene3D" id="3.40.50.2300">
    <property type="match status" value="1"/>
</dbReference>
<name>A0A6J4H1Z5_9PROT</name>